<proteinExistence type="predicted"/>
<keyword evidence="2" id="KW-1185">Reference proteome</keyword>
<protein>
    <submittedName>
        <fullName evidence="1">Uncharacterized protein</fullName>
    </submittedName>
</protein>
<dbReference type="KEGG" id="vg:80543749"/>
<reference evidence="1 2" key="1">
    <citation type="submission" date="2020-09" db="EMBL/GenBank/DDBJ databases">
        <authorList>
            <person name="Zhang R."/>
            <person name="Garcia K."/>
            <person name="Ogata H."/>
        </authorList>
    </citation>
    <scope>NUCLEOTIDE SEQUENCE [LARGE SCALE GENOMIC DNA]</scope>
    <source>
        <strain evidence="2">stheno</strain>
    </source>
</reference>
<evidence type="ECO:0000313" key="2">
    <source>
        <dbReference type="Proteomes" id="UP001162098"/>
    </source>
</evidence>
<sequence length="71" mass="7684">MSSQWKNVRVTYGYQGKQVTEDLYLTVDLDGNQIVTLPTAGILLASQPGQSCNIATLRSDAIAKFQSLGAH</sequence>
<evidence type="ECO:0000313" key="1">
    <source>
        <dbReference type="EMBL" id="QPB44553.1"/>
    </source>
</evidence>
<name>A0A7S7YEY0_9VIRU</name>
<accession>A0A7S7YEY0</accession>
<dbReference type="EMBL" id="MW018138">
    <property type="protein sequence ID" value="QPB44553.1"/>
    <property type="molecule type" value="Genomic_DNA"/>
</dbReference>
<organism evidence="1 2">
    <name type="scientific">Medusavirus stheno T3</name>
    <dbReference type="NCBI Taxonomy" id="3069717"/>
    <lineage>
        <taxon>Viruses</taxon>
        <taxon>Varidnaviria</taxon>
        <taxon>Bamfordvirae</taxon>
        <taxon>Nucleocytoviricota</taxon>
        <taxon>Megaviricetes</taxon>
        <taxon>Mamonoviridae</taxon>
        <taxon>Medusavirus</taxon>
        <taxon>Medusavirus sthenus</taxon>
    </lineage>
</organism>
<dbReference type="Proteomes" id="UP001162098">
    <property type="component" value="Segment"/>
</dbReference>